<evidence type="ECO:0000313" key="10">
    <source>
        <dbReference type="Ensembl" id="ENSOMYP00000021098.2"/>
    </source>
</evidence>
<dbReference type="InterPro" id="IPR036390">
    <property type="entry name" value="WH_DNA-bd_sf"/>
</dbReference>
<evidence type="ECO:0000259" key="9">
    <source>
        <dbReference type="Pfam" id="PF04825"/>
    </source>
</evidence>
<dbReference type="GO" id="GO:1990414">
    <property type="term" value="P:replication-born double-strand break repair via sister chromatid exchange"/>
    <property type="evidence" value="ECO:0007669"/>
    <property type="project" value="TreeGrafter"/>
</dbReference>
<feature type="compositionally biased region" description="Low complexity" evidence="7">
    <location>
        <begin position="265"/>
        <end position="276"/>
    </location>
</feature>
<dbReference type="GO" id="GO:0003682">
    <property type="term" value="F:chromatin binding"/>
    <property type="evidence" value="ECO:0007669"/>
    <property type="project" value="TreeGrafter"/>
</dbReference>
<dbReference type="GO" id="GO:0007062">
    <property type="term" value="P:sister chromatid cohesion"/>
    <property type="evidence" value="ECO:0007669"/>
    <property type="project" value="InterPro"/>
</dbReference>
<evidence type="ECO:0000256" key="5">
    <source>
        <dbReference type="ARBA" id="ARBA00022829"/>
    </source>
</evidence>
<dbReference type="FunFam" id="1.10.10.580:FF:000001">
    <property type="entry name" value="double-strand-break repair protein rad21 homolog"/>
    <property type="match status" value="1"/>
</dbReference>
<comment type="similarity">
    <text evidence="3">Belongs to the rad21 family.</text>
</comment>
<feature type="compositionally biased region" description="Acidic residues" evidence="7">
    <location>
        <begin position="492"/>
        <end position="503"/>
    </location>
</feature>
<feature type="compositionally biased region" description="Basic and acidic residues" evidence="7">
    <location>
        <begin position="482"/>
        <end position="491"/>
    </location>
</feature>
<evidence type="ECO:0000256" key="1">
    <source>
        <dbReference type="ARBA" id="ARBA00004123"/>
    </source>
</evidence>
<comment type="subcellular location">
    <subcellularLocation>
        <location evidence="2">Chromosome</location>
    </subcellularLocation>
    <subcellularLocation>
        <location evidence="1">Nucleus</location>
    </subcellularLocation>
</comment>
<feature type="region of interest" description="Disordered" evidence="7">
    <location>
        <begin position="468"/>
        <end position="513"/>
    </location>
</feature>
<dbReference type="GO" id="GO:0005634">
    <property type="term" value="C:nucleus"/>
    <property type="evidence" value="ECO:0007669"/>
    <property type="project" value="UniProtKB-SubCell"/>
</dbReference>
<gene>
    <name evidence="10" type="primary">RAD21</name>
</gene>
<keyword evidence="6" id="KW-0539">Nucleus</keyword>
<dbReference type="InterPro" id="IPR039781">
    <property type="entry name" value="Rad21/Rec8-like"/>
</dbReference>
<reference evidence="10" key="3">
    <citation type="submission" date="2025-09" db="UniProtKB">
        <authorList>
            <consortium name="Ensembl"/>
        </authorList>
    </citation>
    <scope>IDENTIFICATION</scope>
</reference>
<dbReference type="AlphaFoldDB" id="A0A8C7VGH8"/>
<name>A0A8C7VGH8_ONCMY</name>
<sequence>MFYAHFVLSKRGPLAKIWLAAHWDKKLTKAHVFECNLESSVESIICPKVKMALRTSGHLLLGVVRIYNRKAKYLLADCNEAFIKIKMAFRPGVVDLPEENREAAYNAITMPEEFHDFDQPLPDLDDIDVTKQFTLNQSRVEEITMREEVGNLNLLQEIDFADFGMDDREMMREESAFEVDIIHGASASNLLLDPETSEAQITDKSNHLEYDDQYKDDFGEIPMADIDKLLSNKDGGGIFDDPPAITESMLRLQEHDVEDDFDALSPGGPDSPDSGPAEPLPAMQDQTEQTTLVHNEEEAFALEPIDITVKETKAKRKRKLIVDNLKELDSKTIRAQLSDYSDIVTTLDLAPPTKKLMMWKETGGVEKLFSLPAQPLWNSRLLKMFTRTLTPLVPDEMRKRRKGGEADSLDEFLKDLENPEVPREEVMQRDIIGEILHSVNSLPNVNSAFLYSRCVSQQLDIMVELPPEDSTNLSQFPELDLIGEKKDKKEGEDDSDEEDEEGQAGEQAREERRWNKRTQQMLHGLQRVMAKTGAQQISLLDLCRNNNKKQAAAKFYTFLVLKKQQAVELNQTEHYSDIIATPGARFHLI</sequence>
<feature type="region of interest" description="Disordered" evidence="7">
    <location>
        <begin position="260"/>
        <end position="285"/>
    </location>
</feature>
<evidence type="ECO:0000256" key="7">
    <source>
        <dbReference type="SAM" id="MobiDB-lite"/>
    </source>
</evidence>
<evidence type="ECO:0000256" key="3">
    <source>
        <dbReference type="ARBA" id="ARBA00009870"/>
    </source>
</evidence>
<accession>A0A8C7VGH8</accession>
<feature type="domain" description="Rad21/Rec8-like protein C-terminal eukaryotic" evidence="8">
    <location>
        <begin position="533"/>
        <end position="586"/>
    </location>
</feature>
<dbReference type="PANTHER" id="PTHR12585:SF69">
    <property type="entry name" value="FI11703P"/>
    <property type="match status" value="1"/>
</dbReference>
<evidence type="ECO:0000256" key="2">
    <source>
        <dbReference type="ARBA" id="ARBA00004286"/>
    </source>
</evidence>
<dbReference type="Pfam" id="PF04825">
    <property type="entry name" value="Rad21_Rec8_N"/>
    <property type="match status" value="1"/>
</dbReference>
<evidence type="ECO:0000313" key="11">
    <source>
        <dbReference type="Proteomes" id="UP000694395"/>
    </source>
</evidence>
<reference evidence="10" key="1">
    <citation type="submission" date="2020-07" db="EMBL/GenBank/DDBJ databases">
        <title>A long reads based de novo assembly of the rainbow trout Arlee double haploid line genome.</title>
        <authorList>
            <person name="Gao G."/>
            <person name="Palti Y."/>
        </authorList>
    </citation>
    <scope>NUCLEOTIDE SEQUENCE [LARGE SCALE GENOMIC DNA]</scope>
</reference>
<dbReference type="Gene3D" id="1.10.10.580">
    <property type="entry name" value="Structural maintenance of chromosome 1. Chain E"/>
    <property type="match status" value="1"/>
</dbReference>
<keyword evidence="11" id="KW-1185">Reference proteome</keyword>
<dbReference type="CDD" id="cd21792">
    <property type="entry name" value="Rad21_Rec8_M_NXP1-like"/>
    <property type="match status" value="1"/>
</dbReference>
<evidence type="ECO:0000256" key="4">
    <source>
        <dbReference type="ARBA" id="ARBA00022454"/>
    </source>
</evidence>
<dbReference type="Proteomes" id="UP000694395">
    <property type="component" value="Chromosome 32"/>
</dbReference>
<dbReference type="Ensembl" id="ENSOMYT00000023166.2">
    <property type="protein sequence ID" value="ENSOMYP00000021098.2"/>
    <property type="gene ID" value="ENSOMYG00000010140.2"/>
</dbReference>
<dbReference type="SUPFAM" id="SSF46785">
    <property type="entry name" value="Winged helix' DNA-binding domain"/>
    <property type="match status" value="1"/>
</dbReference>
<evidence type="ECO:0000256" key="6">
    <source>
        <dbReference type="ARBA" id="ARBA00023242"/>
    </source>
</evidence>
<dbReference type="GO" id="GO:0007059">
    <property type="term" value="P:chromosome segregation"/>
    <property type="evidence" value="ECO:0007669"/>
    <property type="project" value="UniProtKB-KW"/>
</dbReference>
<evidence type="ECO:0000259" key="8">
    <source>
        <dbReference type="Pfam" id="PF04824"/>
    </source>
</evidence>
<dbReference type="GeneTree" id="ENSGT00940000154655"/>
<organism evidence="10 11">
    <name type="scientific">Oncorhynchus mykiss</name>
    <name type="common">Rainbow trout</name>
    <name type="synonym">Salmo gairdneri</name>
    <dbReference type="NCBI Taxonomy" id="8022"/>
    <lineage>
        <taxon>Eukaryota</taxon>
        <taxon>Metazoa</taxon>
        <taxon>Chordata</taxon>
        <taxon>Craniata</taxon>
        <taxon>Vertebrata</taxon>
        <taxon>Euteleostomi</taxon>
        <taxon>Actinopterygii</taxon>
        <taxon>Neopterygii</taxon>
        <taxon>Teleostei</taxon>
        <taxon>Protacanthopterygii</taxon>
        <taxon>Salmoniformes</taxon>
        <taxon>Salmonidae</taxon>
        <taxon>Salmoninae</taxon>
        <taxon>Oncorhynchus</taxon>
    </lineage>
</organism>
<dbReference type="InterPro" id="IPR006910">
    <property type="entry name" value="Rad21_Rec8_N"/>
</dbReference>
<dbReference type="InterPro" id="IPR023093">
    <property type="entry name" value="ScpA-like_C"/>
</dbReference>
<keyword evidence="4" id="KW-0158">Chromosome</keyword>
<reference evidence="10" key="2">
    <citation type="submission" date="2025-08" db="UniProtKB">
        <authorList>
            <consortium name="Ensembl"/>
        </authorList>
    </citation>
    <scope>IDENTIFICATION</scope>
</reference>
<dbReference type="InterPro" id="IPR049589">
    <property type="entry name" value="NXP1_M-like"/>
</dbReference>
<feature type="domain" description="Rad21/Rec8-like protein N-terminal" evidence="9">
    <location>
        <begin position="1"/>
        <end position="103"/>
    </location>
</feature>
<keyword evidence="5" id="KW-0159">Chromosome partition</keyword>
<dbReference type="InterPro" id="IPR006909">
    <property type="entry name" value="Rad21/Rec8_C_eu"/>
</dbReference>
<dbReference type="PANTHER" id="PTHR12585">
    <property type="entry name" value="SCC1 / RAD21 FAMILY MEMBER"/>
    <property type="match status" value="1"/>
</dbReference>
<proteinExistence type="inferred from homology"/>
<dbReference type="GO" id="GO:0008278">
    <property type="term" value="C:cohesin complex"/>
    <property type="evidence" value="ECO:0007669"/>
    <property type="project" value="InterPro"/>
</dbReference>
<dbReference type="Pfam" id="PF04824">
    <property type="entry name" value="Rad21_Rec8"/>
    <property type="match status" value="1"/>
</dbReference>
<protein>
    <submittedName>
        <fullName evidence="10">RAD21 cohesin complex component</fullName>
    </submittedName>
</protein>